<comment type="caution">
    <text evidence="4">The sequence shown here is derived from an EMBL/GenBank/DDBJ whole genome shotgun (WGS) entry which is preliminary data.</text>
</comment>
<dbReference type="GO" id="GO:0016787">
    <property type="term" value="F:hydrolase activity"/>
    <property type="evidence" value="ECO:0007669"/>
    <property type="project" value="UniProtKB-KW"/>
</dbReference>
<organism evidence="4 5">
    <name type="scientific">Actinoallomurus liliacearum</name>
    <dbReference type="NCBI Taxonomy" id="1080073"/>
    <lineage>
        <taxon>Bacteria</taxon>
        <taxon>Bacillati</taxon>
        <taxon>Actinomycetota</taxon>
        <taxon>Actinomycetes</taxon>
        <taxon>Streptosporangiales</taxon>
        <taxon>Thermomonosporaceae</taxon>
        <taxon>Actinoallomurus</taxon>
    </lineage>
</organism>
<dbReference type="InterPro" id="IPR001466">
    <property type="entry name" value="Beta-lactam-related"/>
</dbReference>
<evidence type="ECO:0000259" key="3">
    <source>
        <dbReference type="Pfam" id="PF00144"/>
    </source>
</evidence>
<protein>
    <submittedName>
        <fullName evidence="4">Serine hydrolase domain-containing protein</fullName>
    </submittedName>
</protein>
<reference evidence="5" key="1">
    <citation type="journal article" date="2019" name="Int. J. Syst. Evol. Microbiol.">
        <title>The Global Catalogue of Microorganisms (GCM) 10K type strain sequencing project: providing services to taxonomists for standard genome sequencing and annotation.</title>
        <authorList>
            <consortium name="The Broad Institute Genomics Platform"/>
            <consortium name="The Broad Institute Genome Sequencing Center for Infectious Disease"/>
            <person name="Wu L."/>
            <person name="Ma J."/>
        </authorList>
    </citation>
    <scope>NUCLEOTIDE SEQUENCE [LARGE SCALE GENOMIC DNA]</scope>
    <source>
        <strain evidence="5">JCM 17938</strain>
    </source>
</reference>
<keyword evidence="5" id="KW-1185">Reference proteome</keyword>
<gene>
    <name evidence="4" type="ORF">GCM10023195_00150</name>
</gene>
<keyword evidence="4" id="KW-0378">Hydrolase</keyword>
<feature type="region of interest" description="Disordered" evidence="1">
    <location>
        <begin position="380"/>
        <end position="404"/>
    </location>
</feature>
<sequence>MNSLAVKRMSVAAASAVALLPAIASPAVAARTTAVGNVQKAMENVAKTPGVVGAIGGAYVDGKLAGRGTAGSRLLNGKGGRIPADARFRVGSQTKWMVATVILQLVEDGKLGLDDKLADVLPEVAAGGLVELADQITVKELIEHTSGIPGWFYKPGTTVPAFNVFDFTTYHRPIDIVKMTRGLPRTGAPGEKYTYSDTNYTLLGMIIERLTGHPLSDELDRRLFRPLGMTQTYHVTKPPEGINGPHGHGYYPDSTGTPRDVDRFNASWGNGAGGVVSTTRDVSTFQRAFNQGKLLPPALQKILTNGPKPIALRSMDRCGDDLKVQGGDAPGYIAMTFFSTGGRKQFAVSATRSVADDKTDAIFSAIFKAGESVLCPTGDARAGAAERKARQGRVGTPRPQRRPS</sequence>
<dbReference type="RefSeq" id="WP_345346114.1">
    <property type="nucleotide sequence ID" value="NZ_BAABHJ010000001.1"/>
</dbReference>
<proteinExistence type="predicted"/>
<dbReference type="Proteomes" id="UP001500212">
    <property type="component" value="Unassembled WGS sequence"/>
</dbReference>
<name>A0ABP8TAZ4_9ACTN</name>
<evidence type="ECO:0000313" key="4">
    <source>
        <dbReference type="EMBL" id="GAA4600542.1"/>
    </source>
</evidence>
<dbReference type="PANTHER" id="PTHR43283">
    <property type="entry name" value="BETA-LACTAMASE-RELATED"/>
    <property type="match status" value="1"/>
</dbReference>
<dbReference type="InterPro" id="IPR012338">
    <property type="entry name" value="Beta-lactam/transpept-like"/>
</dbReference>
<feature type="signal peptide" evidence="2">
    <location>
        <begin position="1"/>
        <end position="29"/>
    </location>
</feature>
<dbReference type="InterPro" id="IPR050789">
    <property type="entry name" value="Diverse_Enzym_Activities"/>
</dbReference>
<dbReference type="SUPFAM" id="SSF56601">
    <property type="entry name" value="beta-lactamase/transpeptidase-like"/>
    <property type="match status" value="1"/>
</dbReference>
<accession>A0ABP8TAZ4</accession>
<evidence type="ECO:0000256" key="2">
    <source>
        <dbReference type="SAM" id="SignalP"/>
    </source>
</evidence>
<keyword evidence="2" id="KW-0732">Signal</keyword>
<dbReference type="Gene3D" id="3.40.710.10">
    <property type="entry name" value="DD-peptidase/beta-lactamase superfamily"/>
    <property type="match status" value="1"/>
</dbReference>
<evidence type="ECO:0000256" key="1">
    <source>
        <dbReference type="SAM" id="MobiDB-lite"/>
    </source>
</evidence>
<dbReference type="EMBL" id="BAABHJ010000001">
    <property type="protein sequence ID" value="GAA4600542.1"/>
    <property type="molecule type" value="Genomic_DNA"/>
</dbReference>
<feature type="chain" id="PRO_5045355599" evidence="2">
    <location>
        <begin position="30"/>
        <end position="404"/>
    </location>
</feature>
<dbReference type="Pfam" id="PF00144">
    <property type="entry name" value="Beta-lactamase"/>
    <property type="match status" value="1"/>
</dbReference>
<feature type="domain" description="Beta-lactamase-related" evidence="3">
    <location>
        <begin position="41"/>
        <end position="305"/>
    </location>
</feature>
<evidence type="ECO:0000313" key="5">
    <source>
        <dbReference type="Proteomes" id="UP001500212"/>
    </source>
</evidence>